<evidence type="ECO:0000313" key="5">
    <source>
        <dbReference type="EMBL" id="AMR82154.1"/>
    </source>
</evidence>
<dbReference type="Proteomes" id="UP000075238">
    <property type="component" value="Chromosome 2"/>
</dbReference>
<protein>
    <submittedName>
        <fullName evidence="5">MarR family transcriptional regulator</fullName>
    </submittedName>
</protein>
<dbReference type="InterPro" id="IPR036388">
    <property type="entry name" value="WH-like_DNA-bd_sf"/>
</dbReference>
<dbReference type="InterPro" id="IPR036390">
    <property type="entry name" value="WH_DNA-bd_sf"/>
</dbReference>
<dbReference type="KEGG" id="cnan:A2G96_31015"/>
<feature type="domain" description="HTH marR-type" evidence="4">
    <location>
        <begin position="8"/>
        <end position="141"/>
    </location>
</feature>
<keyword evidence="3" id="KW-0804">Transcription</keyword>
<accession>A0A142JVP2</accession>
<dbReference type="Pfam" id="PF12802">
    <property type="entry name" value="MarR_2"/>
    <property type="match status" value="1"/>
</dbReference>
<gene>
    <name evidence="5" type="ORF">A2G96_31015</name>
</gene>
<evidence type="ECO:0000259" key="4">
    <source>
        <dbReference type="PROSITE" id="PS50995"/>
    </source>
</evidence>
<dbReference type="InterPro" id="IPR052067">
    <property type="entry name" value="Metal_resp_HTH_trans_reg"/>
</dbReference>
<dbReference type="SUPFAM" id="SSF46785">
    <property type="entry name" value="Winged helix' DNA-binding domain"/>
    <property type="match status" value="1"/>
</dbReference>
<dbReference type="OrthoDB" id="9090742at2"/>
<dbReference type="EMBL" id="CP014845">
    <property type="protein sequence ID" value="AMR82154.1"/>
    <property type="molecule type" value="Genomic_DNA"/>
</dbReference>
<keyword evidence="1" id="KW-0805">Transcription regulation</keyword>
<keyword evidence="2" id="KW-0238">DNA-binding</keyword>
<keyword evidence="6" id="KW-1185">Reference proteome</keyword>
<dbReference type="PROSITE" id="PS50995">
    <property type="entry name" value="HTH_MARR_2"/>
    <property type="match status" value="1"/>
</dbReference>
<evidence type="ECO:0000256" key="2">
    <source>
        <dbReference type="ARBA" id="ARBA00023125"/>
    </source>
</evidence>
<dbReference type="RefSeq" id="WP_062803936.1">
    <property type="nucleotide sequence ID" value="NZ_CP014845.1"/>
</dbReference>
<evidence type="ECO:0000256" key="1">
    <source>
        <dbReference type="ARBA" id="ARBA00023015"/>
    </source>
</evidence>
<dbReference type="InterPro" id="IPR023187">
    <property type="entry name" value="Tscrpt_reg_MarR-type_CS"/>
</dbReference>
<dbReference type="PROSITE" id="PS01117">
    <property type="entry name" value="HTH_MARR_1"/>
    <property type="match status" value="1"/>
</dbReference>
<dbReference type="PANTHER" id="PTHR35790">
    <property type="entry name" value="HTH-TYPE TRANSCRIPTIONAL REGULATOR PCHR"/>
    <property type="match status" value="1"/>
</dbReference>
<organism evidence="5 6">
    <name type="scientific">Cupriavidus nantongensis</name>
    <dbReference type="NCBI Taxonomy" id="1796606"/>
    <lineage>
        <taxon>Bacteria</taxon>
        <taxon>Pseudomonadati</taxon>
        <taxon>Pseudomonadota</taxon>
        <taxon>Betaproteobacteria</taxon>
        <taxon>Burkholderiales</taxon>
        <taxon>Burkholderiaceae</taxon>
        <taxon>Cupriavidus</taxon>
    </lineage>
</organism>
<dbReference type="AlphaFoldDB" id="A0A142JVP2"/>
<evidence type="ECO:0000256" key="3">
    <source>
        <dbReference type="ARBA" id="ARBA00023163"/>
    </source>
</evidence>
<sequence length="157" mass="16674">MKPLPRLEQFLTYRLHQVNKLSDKDSAAAYLEQCGLLLSEGRCLAAIGAFAPLSVNALAQRANLTKGQASRSAQALVARGLVSKEASAADGRGVVLSLTAQGKPLYRQAIAMIARRNEEIFGCLSEDEQALLGSLLDRLVAHAGQQDAEGPDDDADA</sequence>
<dbReference type="PANTHER" id="PTHR35790:SF4">
    <property type="entry name" value="HTH-TYPE TRANSCRIPTIONAL REGULATOR PCHR"/>
    <property type="match status" value="1"/>
</dbReference>
<dbReference type="STRING" id="1796606.A2G96_31015"/>
<dbReference type="GO" id="GO:0003677">
    <property type="term" value="F:DNA binding"/>
    <property type="evidence" value="ECO:0007669"/>
    <property type="project" value="UniProtKB-KW"/>
</dbReference>
<dbReference type="PRINTS" id="PR00598">
    <property type="entry name" value="HTHMARR"/>
</dbReference>
<dbReference type="GO" id="GO:0003700">
    <property type="term" value="F:DNA-binding transcription factor activity"/>
    <property type="evidence" value="ECO:0007669"/>
    <property type="project" value="InterPro"/>
</dbReference>
<dbReference type="SMART" id="SM00347">
    <property type="entry name" value="HTH_MARR"/>
    <property type="match status" value="1"/>
</dbReference>
<dbReference type="InterPro" id="IPR000835">
    <property type="entry name" value="HTH_MarR-typ"/>
</dbReference>
<dbReference type="Gene3D" id="1.10.10.10">
    <property type="entry name" value="Winged helix-like DNA-binding domain superfamily/Winged helix DNA-binding domain"/>
    <property type="match status" value="1"/>
</dbReference>
<evidence type="ECO:0000313" key="6">
    <source>
        <dbReference type="Proteomes" id="UP000075238"/>
    </source>
</evidence>
<proteinExistence type="predicted"/>
<name>A0A142JVP2_9BURK</name>
<reference evidence="5 6" key="1">
    <citation type="submission" date="2016-03" db="EMBL/GenBank/DDBJ databases">
        <title>Complete genome sequence of a novel chlorpyrifos degrading bacterium, Cupriavidus nantongensis sp. X1.</title>
        <authorList>
            <person name="Fang L."/>
        </authorList>
    </citation>
    <scope>NUCLEOTIDE SEQUENCE [LARGE SCALE GENOMIC DNA]</scope>
    <source>
        <strain evidence="5 6">X1</strain>
    </source>
</reference>